<dbReference type="RefSeq" id="XP_026192588.1">
    <property type="nucleotide sequence ID" value="XM_026336803.1"/>
</dbReference>
<dbReference type="OrthoDB" id="346990at2759"/>
<evidence type="ECO:0000313" key="2">
    <source>
        <dbReference type="Proteomes" id="UP000515125"/>
    </source>
</evidence>
<feature type="transmembrane region" description="Helical" evidence="1">
    <location>
        <begin position="293"/>
        <end position="310"/>
    </location>
</feature>
<keyword evidence="1" id="KW-0472">Membrane</keyword>
<evidence type="ECO:0000256" key="1">
    <source>
        <dbReference type="SAM" id="Phobius"/>
    </source>
</evidence>
<evidence type="ECO:0000313" key="3">
    <source>
        <dbReference type="RefSeq" id="XP_026192588.1"/>
    </source>
</evidence>
<reference evidence="3" key="1">
    <citation type="submission" date="2025-08" db="UniProtKB">
        <authorList>
            <consortium name="RefSeq"/>
        </authorList>
    </citation>
    <scope>IDENTIFICATION</scope>
</reference>
<keyword evidence="1" id="KW-1133">Transmembrane helix</keyword>
<dbReference type="GeneID" id="34619416"/>
<feature type="transmembrane region" description="Helical" evidence="1">
    <location>
        <begin position="213"/>
        <end position="233"/>
    </location>
</feature>
<gene>
    <name evidence="3" type="primary">LOC34619416</name>
</gene>
<feature type="transmembrane region" description="Helical" evidence="1">
    <location>
        <begin position="385"/>
        <end position="405"/>
    </location>
</feature>
<feature type="transmembrane region" description="Helical" evidence="1">
    <location>
        <begin position="425"/>
        <end position="448"/>
    </location>
</feature>
<accession>A0A6P6RXJ4</accession>
<organism evidence="2 3">
    <name type="scientific">Cyclospora cayetanensis</name>
    <dbReference type="NCBI Taxonomy" id="88456"/>
    <lineage>
        <taxon>Eukaryota</taxon>
        <taxon>Sar</taxon>
        <taxon>Alveolata</taxon>
        <taxon>Apicomplexa</taxon>
        <taxon>Conoidasida</taxon>
        <taxon>Coccidia</taxon>
        <taxon>Eucoccidiorida</taxon>
        <taxon>Eimeriorina</taxon>
        <taxon>Eimeriidae</taxon>
        <taxon>Cyclospora</taxon>
    </lineage>
</organism>
<keyword evidence="1" id="KW-0812">Transmembrane</keyword>
<dbReference type="Proteomes" id="UP000515125">
    <property type="component" value="Unplaced"/>
</dbReference>
<protein>
    <submittedName>
        <fullName evidence="3">Uncharacterized protein LOC34619416</fullName>
    </submittedName>
</protein>
<sequence length="846" mass="95133">MRVVQVRCKRAHQIDHEFTVSPGIFLLTFAIHMHAFAVWESYWNVWARLGAVFLLDVPSLLRPLPATNELGPYPLNAPERAFVLVLLLLLALVAAIAWPRAVYAQELYERQQELENIKKEQEFRRLRRESQARPSVTAMLTYSMRPTPASFQKTCKTRVHKLWNRCVKVFYFFLGRVTRLRAAITLFLLPACLAVEVPLIFCTDQADVCASPGLLLIRIVCFVGVVGLLLRAVCVLHGDMREATVSGQGKGQEEYLRQREIEYLLFLNNDWMDSKVWLVSSFKGGFLRSYCRIWLLVLKAALIVSSGLLGQQKSRPPTGLGWLAGLGSASDAISAVQAAKGTLGKAIAAEPLGEGARTAVAAGLVLFFCIFAIILPPFRCRSSNCIHVILFLHFGGVSGIGLAAAGAEASRSSFLLYSNQHLLLALVHLCTLCLLLATTVYCWICCFLPTESLVLNRYEVAMGYVNSRNSSKSAADSEGTCRSFIHNVYLVTHLWRRRCILYRSNTYDSWSSSSSIPELGVAEINENNYGLQPFEAPWPTRHQHARFWIRIAPMLVEQLAASSVLVQRYAVTKKQLLPVHLANAGLNELERLIIQHVGVVEAKHTRISKTQKNTKSTDYQQQALERLLLELSLGSPPTAEAASVPGCKFSSWNKTHEMEDRNISECYRYDEGLVFKQHKHESEEILETDEGAGAAAAVALPQALAFKHLERAAHLSKEFSKINLRDLQDLQTIIKAVQWTVTEVFEKMSAIHAAALAESIWQGGEPPSPETQKLLHDFAIHLKRRKRQMALVQPLRERILLKLLAIRFLTDTPHQREKNRNERKEQMDKLFGEESSVLLFSCPEKQ</sequence>
<feature type="transmembrane region" description="Helical" evidence="1">
    <location>
        <begin position="359"/>
        <end position="378"/>
    </location>
</feature>
<keyword evidence="2" id="KW-1185">Reference proteome</keyword>
<proteinExistence type="predicted"/>
<feature type="transmembrane region" description="Helical" evidence="1">
    <location>
        <begin position="182"/>
        <end position="201"/>
    </location>
</feature>
<name>A0A6P6RXJ4_9EIME</name>
<dbReference type="AlphaFoldDB" id="A0A6P6RXJ4"/>
<feature type="transmembrane region" description="Helical" evidence="1">
    <location>
        <begin position="20"/>
        <end position="39"/>
    </location>
</feature>
<feature type="transmembrane region" description="Helical" evidence="1">
    <location>
        <begin position="81"/>
        <end position="103"/>
    </location>
</feature>